<feature type="region of interest" description="Disordered" evidence="1">
    <location>
        <begin position="1"/>
        <end position="25"/>
    </location>
</feature>
<organism evidence="3 4">
    <name type="scientific">Ornithinimicrobium pekingense</name>
    <dbReference type="NCBI Taxonomy" id="384677"/>
    <lineage>
        <taxon>Bacteria</taxon>
        <taxon>Bacillati</taxon>
        <taxon>Actinomycetota</taxon>
        <taxon>Actinomycetes</taxon>
        <taxon>Micrococcales</taxon>
        <taxon>Ornithinimicrobiaceae</taxon>
        <taxon>Ornithinimicrobium</taxon>
    </lineage>
</organism>
<evidence type="ECO:0000256" key="1">
    <source>
        <dbReference type="SAM" id="MobiDB-lite"/>
    </source>
</evidence>
<keyword evidence="2" id="KW-0812">Transmembrane</keyword>
<evidence type="ECO:0000313" key="3">
    <source>
        <dbReference type="EMBL" id="GGK71250.1"/>
    </source>
</evidence>
<accession>A0ABQ2F9A5</accession>
<evidence type="ECO:0000256" key="2">
    <source>
        <dbReference type="SAM" id="Phobius"/>
    </source>
</evidence>
<name>A0ABQ2F9A5_9MICO</name>
<reference evidence="4" key="1">
    <citation type="journal article" date="2019" name="Int. J. Syst. Evol. Microbiol.">
        <title>The Global Catalogue of Microorganisms (GCM) 10K type strain sequencing project: providing services to taxonomists for standard genome sequencing and annotation.</title>
        <authorList>
            <consortium name="The Broad Institute Genomics Platform"/>
            <consortium name="The Broad Institute Genome Sequencing Center for Infectious Disease"/>
            <person name="Wu L."/>
            <person name="Ma J."/>
        </authorList>
    </citation>
    <scope>NUCLEOTIDE SEQUENCE [LARGE SCALE GENOMIC DNA]</scope>
    <source>
        <strain evidence="4">CGMCC 1.5362</strain>
    </source>
</reference>
<proteinExistence type="predicted"/>
<protein>
    <recommendedName>
        <fullName evidence="5">Lipopolysaccharide biosynthesis protein</fullName>
    </recommendedName>
</protein>
<dbReference type="EMBL" id="BMLB01000004">
    <property type="protein sequence ID" value="GGK71250.1"/>
    <property type="molecule type" value="Genomic_DNA"/>
</dbReference>
<comment type="caution">
    <text evidence="3">The sequence shown here is derived from an EMBL/GenBank/DDBJ whole genome shotgun (WGS) entry which is preliminary data.</text>
</comment>
<evidence type="ECO:0008006" key="5">
    <source>
        <dbReference type="Google" id="ProtNLM"/>
    </source>
</evidence>
<keyword evidence="2" id="KW-0472">Membrane</keyword>
<evidence type="ECO:0000313" key="4">
    <source>
        <dbReference type="Proteomes" id="UP000662111"/>
    </source>
</evidence>
<keyword evidence="4" id="KW-1185">Reference proteome</keyword>
<dbReference type="Proteomes" id="UP000662111">
    <property type="component" value="Unassembled WGS sequence"/>
</dbReference>
<sequence>MGRILARGVDRSGSAGRGQHGPGSDDEVRQVRLLWGWHPSQWGVVVACLVLAVVVLGEQTHRSGVHWMRAEVGFVAPESVAVWQQDLPTDASLVPFAAAVQRAVAGRAQHRFSSDEATLHAFARQDASVRLADEGGQWVQAFNRPTLIVEVVDPDAEQVGRVLRAKVAEIRRTTAELQAAEGIAASRRIQVTMEAPDREQAAPSRGQLLRAGVVWLGVAGVASLCAAAAAGRLRRRDPEAGAAP</sequence>
<feature type="transmembrane region" description="Helical" evidence="2">
    <location>
        <begin position="208"/>
        <end position="230"/>
    </location>
</feature>
<gene>
    <name evidence="3" type="ORF">GCM10011509_19660</name>
</gene>
<keyword evidence="2" id="KW-1133">Transmembrane helix</keyword>